<keyword evidence="5 7" id="KW-1133">Transmembrane helix</keyword>
<evidence type="ECO:0000259" key="9">
    <source>
        <dbReference type="Pfam" id="PF06750"/>
    </source>
</evidence>
<evidence type="ECO:0000256" key="7">
    <source>
        <dbReference type="SAM" id="Phobius"/>
    </source>
</evidence>
<keyword evidence="6 7" id="KW-0472">Membrane</keyword>
<feature type="transmembrane region" description="Helical" evidence="7">
    <location>
        <begin position="123"/>
        <end position="141"/>
    </location>
</feature>
<keyword evidence="11" id="KW-1185">Reference proteome</keyword>
<evidence type="ECO:0000256" key="3">
    <source>
        <dbReference type="ARBA" id="ARBA00022475"/>
    </source>
</evidence>
<name>S6EWG8_9CLOT</name>
<dbReference type="InterPro" id="IPR000045">
    <property type="entry name" value="Prepilin_IV_endopep_pep"/>
</dbReference>
<dbReference type="AlphaFoldDB" id="S6EWG8"/>
<dbReference type="GO" id="GO:0006465">
    <property type="term" value="P:signal peptide processing"/>
    <property type="evidence" value="ECO:0007669"/>
    <property type="project" value="TreeGrafter"/>
</dbReference>
<dbReference type="Pfam" id="PF06750">
    <property type="entry name" value="A24_N_bact"/>
    <property type="match status" value="1"/>
</dbReference>
<evidence type="ECO:0000256" key="1">
    <source>
        <dbReference type="ARBA" id="ARBA00004651"/>
    </source>
</evidence>
<dbReference type="Pfam" id="PF01478">
    <property type="entry name" value="Peptidase_A24"/>
    <property type="match status" value="1"/>
</dbReference>
<dbReference type="InterPro" id="IPR050882">
    <property type="entry name" value="Prepilin_peptidase/N-MTase"/>
</dbReference>
<organism evidence="10 11">
    <name type="scientific">Clostridium chauvoei JF4335</name>
    <dbReference type="NCBI Taxonomy" id="1351755"/>
    <lineage>
        <taxon>Bacteria</taxon>
        <taxon>Bacillati</taxon>
        <taxon>Bacillota</taxon>
        <taxon>Clostridia</taxon>
        <taxon>Eubacteriales</taxon>
        <taxon>Clostridiaceae</taxon>
        <taxon>Clostridium</taxon>
    </lineage>
</organism>
<evidence type="ECO:0000313" key="11">
    <source>
        <dbReference type="Proteomes" id="UP000190476"/>
    </source>
</evidence>
<evidence type="ECO:0000256" key="5">
    <source>
        <dbReference type="ARBA" id="ARBA00022989"/>
    </source>
</evidence>
<feature type="transmembrane region" description="Helical" evidence="7">
    <location>
        <begin position="227"/>
        <end position="250"/>
    </location>
</feature>
<sequence>MEEVLSLFFILLIGLAIGSFLNVCIYRIPRDESIIFPASRCITCGYNLKISDLVPIFSYIFLKGKCRCCKEKISIKYPIVELINASLYLIIFLKYGYTLEFLKYSVLASLLIVIALIDFNTKFVYRSTVMFGLISGIIFWIGECLIAEKIIVNNIFGALIGFTFIFLIVITTRGMGEGDIEIATICGLFLGVKGIIITLFLSIIIAGIIAISILLFKLKDKKDAIAFGPYLAIGAVISITFSNHIFQWYVSYLLQ</sequence>
<reference evidence="11" key="1">
    <citation type="submission" date="2017-03" db="EMBL/GenBank/DDBJ databases">
        <authorList>
            <person name="Falquet L."/>
            <person name="Falquet L."/>
        </authorList>
    </citation>
    <scope>NUCLEOTIDE SEQUENCE [LARGE SCALE GENOMIC DNA]</scope>
</reference>
<proteinExistence type="inferred from homology"/>
<keyword evidence="4 7" id="KW-0812">Transmembrane</keyword>
<dbReference type="EMBL" id="LT799839">
    <property type="protein sequence ID" value="SLK22425.1"/>
    <property type="molecule type" value="Genomic_DNA"/>
</dbReference>
<protein>
    <submittedName>
        <fullName evidence="10">Putative Leader peptidase</fullName>
    </submittedName>
</protein>
<dbReference type="InterPro" id="IPR010627">
    <property type="entry name" value="Prepilin_pept_A24_N"/>
</dbReference>
<feature type="transmembrane region" description="Helical" evidence="7">
    <location>
        <begin position="182"/>
        <end position="215"/>
    </location>
</feature>
<evidence type="ECO:0000256" key="2">
    <source>
        <dbReference type="ARBA" id="ARBA00005801"/>
    </source>
</evidence>
<dbReference type="PANTHER" id="PTHR30487">
    <property type="entry name" value="TYPE 4 PREPILIN-LIKE PROTEINS LEADER PEPTIDE-PROCESSING ENZYME"/>
    <property type="match status" value="1"/>
</dbReference>
<feature type="domain" description="Prepilin type IV endopeptidase peptidase" evidence="8">
    <location>
        <begin position="106"/>
        <end position="211"/>
    </location>
</feature>
<feature type="transmembrane region" description="Helical" evidence="7">
    <location>
        <begin position="150"/>
        <end position="170"/>
    </location>
</feature>
<dbReference type="Gene3D" id="1.20.120.1220">
    <property type="match status" value="1"/>
</dbReference>
<dbReference type="Proteomes" id="UP000190476">
    <property type="component" value="Chromosome I"/>
</dbReference>
<feature type="domain" description="Prepilin peptidase A24 N-terminal" evidence="9">
    <location>
        <begin position="12"/>
        <end position="94"/>
    </location>
</feature>
<dbReference type="PANTHER" id="PTHR30487:SF0">
    <property type="entry name" value="PREPILIN LEADER PEPTIDASE_N-METHYLTRANSFERASE-RELATED"/>
    <property type="match status" value="1"/>
</dbReference>
<comment type="similarity">
    <text evidence="2">Belongs to the peptidase A24 family.</text>
</comment>
<accession>S6EWG8</accession>
<dbReference type="STRING" id="1351755.CCH01_24060"/>
<keyword evidence="3" id="KW-1003">Cell membrane</keyword>
<dbReference type="GO" id="GO:0005886">
    <property type="term" value="C:plasma membrane"/>
    <property type="evidence" value="ECO:0007669"/>
    <property type="project" value="UniProtKB-SubCell"/>
</dbReference>
<evidence type="ECO:0000313" key="10">
    <source>
        <dbReference type="EMBL" id="SLK22425.1"/>
    </source>
</evidence>
<evidence type="ECO:0000256" key="4">
    <source>
        <dbReference type="ARBA" id="ARBA00022692"/>
    </source>
</evidence>
<evidence type="ECO:0000259" key="8">
    <source>
        <dbReference type="Pfam" id="PF01478"/>
    </source>
</evidence>
<dbReference type="GO" id="GO:0004190">
    <property type="term" value="F:aspartic-type endopeptidase activity"/>
    <property type="evidence" value="ECO:0007669"/>
    <property type="project" value="InterPro"/>
</dbReference>
<comment type="subcellular location">
    <subcellularLocation>
        <location evidence="1">Cell membrane</location>
        <topology evidence="1">Multi-pass membrane protein</topology>
    </subcellularLocation>
</comment>
<evidence type="ECO:0000256" key="6">
    <source>
        <dbReference type="ARBA" id="ARBA00023136"/>
    </source>
</evidence>
<feature type="transmembrane region" description="Helical" evidence="7">
    <location>
        <begin position="6"/>
        <end position="26"/>
    </location>
</feature>
<gene>
    <name evidence="10" type="ORF">CCH01_24060</name>
</gene>